<comment type="caution">
    <text evidence="5">The sequence shown here is derived from an EMBL/GenBank/DDBJ whole genome shotgun (WGS) entry which is preliminary data.</text>
</comment>
<dbReference type="SMART" id="SM00360">
    <property type="entry name" value="RRM"/>
    <property type="match status" value="1"/>
</dbReference>
<dbReference type="Pfam" id="PF00076">
    <property type="entry name" value="RRM_1"/>
    <property type="match status" value="1"/>
</dbReference>
<dbReference type="InterPro" id="IPR000504">
    <property type="entry name" value="RRM_dom"/>
</dbReference>
<proteinExistence type="predicted"/>
<dbReference type="GO" id="GO:0003723">
    <property type="term" value="F:RNA binding"/>
    <property type="evidence" value="ECO:0007669"/>
    <property type="project" value="UniProtKB-UniRule"/>
</dbReference>
<dbReference type="InterPro" id="IPR035979">
    <property type="entry name" value="RBD_domain_sf"/>
</dbReference>
<dbReference type="Gene3D" id="3.30.70.330">
    <property type="match status" value="1"/>
</dbReference>
<name>A0A813W2K3_9BILA</name>
<keyword evidence="1 2" id="KW-0694">RNA-binding</keyword>
<evidence type="ECO:0000259" key="4">
    <source>
        <dbReference type="PROSITE" id="PS50102"/>
    </source>
</evidence>
<feature type="compositionally biased region" description="Polar residues" evidence="3">
    <location>
        <begin position="37"/>
        <end position="55"/>
    </location>
</feature>
<dbReference type="InterPro" id="IPR012677">
    <property type="entry name" value="Nucleotide-bd_a/b_plait_sf"/>
</dbReference>
<organism evidence="5 7">
    <name type="scientific">Didymodactylos carnosus</name>
    <dbReference type="NCBI Taxonomy" id="1234261"/>
    <lineage>
        <taxon>Eukaryota</taxon>
        <taxon>Metazoa</taxon>
        <taxon>Spiralia</taxon>
        <taxon>Gnathifera</taxon>
        <taxon>Rotifera</taxon>
        <taxon>Eurotatoria</taxon>
        <taxon>Bdelloidea</taxon>
        <taxon>Philodinida</taxon>
        <taxon>Philodinidae</taxon>
        <taxon>Didymodactylos</taxon>
    </lineage>
</organism>
<evidence type="ECO:0000313" key="6">
    <source>
        <dbReference type="EMBL" id="CAF3637524.1"/>
    </source>
</evidence>
<feature type="domain" description="RRM" evidence="4">
    <location>
        <begin position="181"/>
        <end position="259"/>
    </location>
</feature>
<dbReference type="Proteomes" id="UP000681722">
    <property type="component" value="Unassembled WGS sequence"/>
</dbReference>
<reference evidence="5" key="1">
    <citation type="submission" date="2021-02" db="EMBL/GenBank/DDBJ databases">
        <authorList>
            <person name="Nowell W R."/>
        </authorList>
    </citation>
    <scope>NUCLEOTIDE SEQUENCE</scope>
</reference>
<accession>A0A813W2K3</accession>
<protein>
    <recommendedName>
        <fullName evidence="4">RRM domain-containing protein</fullName>
    </recommendedName>
</protein>
<dbReference type="EMBL" id="CAJOBC010000904">
    <property type="protein sequence ID" value="CAF3637524.1"/>
    <property type="molecule type" value="Genomic_DNA"/>
</dbReference>
<evidence type="ECO:0000313" key="5">
    <source>
        <dbReference type="EMBL" id="CAF0849911.1"/>
    </source>
</evidence>
<sequence>MLMLLGGEMYKDNGGAFAGGNDGQTNGVTATGGMAGNPSQQISTTVSTGRPQTSFKAKRGFPRNNNRYDPMGRGGGGNMMGSNGNMMGGGGWGGQPQQQQQMSGGPYGMDPFQQGAYGMQQQQYAGYDPYYGQAAAYNQAAMYGGQYDQQQQSVMYGHQQQPQGLVVNDGTIPPESPKGGHVVYVYGIGQRATQQELIQLFQQFGRVLRVDIIIDFNTGLCKGFAFVAMERYQDAQMAIQSLNRAPFHGRPLQVRFKTN</sequence>
<evidence type="ECO:0000313" key="7">
    <source>
        <dbReference type="Proteomes" id="UP000663829"/>
    </source>
</evidence>
<gene>
    <name evidence="5" type="ORF">GPM918_LOCUS6015</name>
    <name evidence="6" type="ORF">SRO942_LOCUS6015</name>
</gene>
<dbReference type="EMBL" id="CAJNOQ010000904">
    <property type="protein sequence ID" value="CAF0849911.1"/>
    <property type="molecule type" value="Genomic_DNA"/>
</dbReference>
<dbReference type="Proteomes" id="UP000663829">
    <property type="component" value="Unassembled WGS sequence"/>
</dbReference>
<dbReference type="PANTHER" id="PTHR10352">
    <property type="entry name" value="EUKARYOTIC TRANSLATION INITIATION FACTOR 3 SUBUNIT G"/>
    <property type="match status" value="1"/>
</dbReference>
<evidence type="ECO:0000256" key="2">
    <source>
        <dbReference type="PROSITE-ProRule" id="PRU00176"/>
    </source>
</evidence>
<dbReference type="SUPFAM" id="SSF54928">
    <property type="entry name" value="RNA-binding domain, RBD"/>
    <property type="match status" value="1"/>
</dbReference>
<keyword evidence="7" id="KW-1185">Reference proteome</keyword>
<evidence type="ECO:0000256" key="1">
    <source>
        <dbReference type="ARBA" id="ARBA00022884"/>
    </source>
</evidence>
<dbReference type="AlphaFoldDB" id="A0A813W2K3"/>
<dbReference type="PROSITE" id="PS50102">
    <property type="entry name" value="RRM"/>
    <property type="match status" value="1"/>
</dbReference>
<evidence type="ECO:0000256" key="3">
    <source>
        <dbReference type="SAM" id="MobiDB-lite"/>
    </source>
</evidence>
<feature type="region of interest" description="Disordered" evidence="3">
    <location>
        <begin position="37"/>
        <end position="72"/>
    </location>
</feature>
<dbReference type="OrthoDB" id="272703at2759"/>